<accession>A0A7S1DZW8</accession>
<comment type="similarity">
    <text evidence="1">Belongs to the glycosyltransferase 47 family.</text>
</comment>
<dbReference type="AlphaFoldDB" id="A0A7S1DZW8"/>
<organism evidence="4">
    <name type="scientific">Hemiselmis andersenii</name>
    <name type="common">Cryptophyte alga</name>
    <dbReference type="NCBI Taxonomy" id="464988"/>
    <lineage>
        <taxon>Eukaryota</taxon>
        <taxon>Cryptophyceae</taxon>
        <taxon>Cryptomonadales</taxon>
        <taxon>Hemiselmidaceae</taxon>
        <taxon>Hemiselmis</taxon>
    </lineage>
</organism>
<dbReference type="PANTHER" id="PTHR11062">
    <property type="entry name" value="EXOSTOSIN HEPARAN SULFATE GLYCOSYLTRANSFERASE -RELATED"/>
    <property type="match status" value="1"/>
</dbReference>
<sequence length="417" mass="47890">MSDAEDCFRAKWKLPKRGSPRPFEGLDSKMSHENRMYLLELFLWQSVRDHLLRTSNPSEATVFVIGYTPIMLDWSQPCPRVGDVGARQRAIHDALTGSKWFRRRNGTDHVFLWTRYNLKPDKALRSLLDSGPMVAVLERSFFMLQRKWPRAFEAGRVIMMPYVSSGFVDSDVGEGRARHDRSYPHARYFFRGNMKRHGEGLQREVVLPGLAKMLDKADFKHKKVNVGKDKPTVYTDLLNETASELRRASICPCPEGDSPTTLRPFEALASGCLPIFMVEKEIIAYDIPFPSLIDWDSIALFVRSMQDIGACQNGLKETFLVLDSLGGPASSREVAERLERMRVLGKEVFYRHFSFLRNPEGVVSSMLFEARELLRRGFVHNKYQPQLRHKVANEPAQRDRDKQMQHLKGVDVHSGDM</sequence>
<evidence type="ECO:0000256" key="2">
    <source>
        <dbReference type="SAM" id="MobiDB-lite"/>
    </source>
</evidence>
<feature type="compositionally biased region" description="Basic and acidic residues" evidence="2">
    <location>
        <begin position="396"/>
        <end position="417"/>
    </location>
</feature>
<dbReference type="EMBL" id="HBFX01025531">
    <property type="protein sequence ID" value="CAD8962229.1"/>
    <property type="molecule type" value="Transcribed_RNA"/>
</dbReference>
<reference evidence="4" key="1">
    <citation type="submission" date="2021-01" db="EMBL/GenBank/DDBJ databases">
        <authorList>
            <person name="Corre E."/>
            <person name="Pelletier E."/>
            <person name="Niang G."/>
            <person name="Scheremetjew M."/>
            <person name="Finn R."/>
            <person name="Kale V."/>
            <person name="Holt S."/>
            <person name="Cochrane G."/>
            <person name="Meng A."/>
            <person name="Brown T."/>
            <person name="Cohen L."/>
        </authorList>
    </citation>
    <scope>NUCLEOTIDE SEQUENCE</scope>
    <source>
        <strain evidence="4">CCMP644</strain>
    </source>
</reference>
<feature type="domain" description="Exostosin GT47" evidence="3">
    <location>
        <begin position="34"/>
        <end position="303"/>
    </location>
</feature>
<dbReference type="GO" id="GO:0016757">
    <property type="term" value="F:glycosyltransferase activity"/>
    <property type="evidence" value="ECO:0007669"/>
    <property type="project" value="InterPro"/>
</dbReference>
<gene>
    <name evidence="4" type="ORF">HAND00432_LOCUS15559</name>
</gene>
<protein>
    <recommendedName>
        <fullName evidence="3">Exostosin GT47 domain-containing protein</fullName>
    </recommendedName>
</protein>
<feature type="region of interest" description="Disordered" evidence="2">
    <location>
        <begin position="390"/>
        <end position="417"/>
    </location>
</feature>
<evidence type="ECO:0000259" key="3">
    <source>
        <dbReference type="Pfam" id="PF03016"/>
    </source>
</evidence>
<dbReference type="InterPro" id="IPR040911">
    <property type="entry name" value="Exostosin_GT47"/>
</dbReference>
<dbReference type="PANTHER" id="PTHR11062:SF281">
    <property type="entry name" value="EXOSTOSIN-LIKE 2"/>
    <property type="match status" value="1"/>
</dbReference>
<proteinExistence type="inferred from homology"/>
<evidence type="ECO:0000313" key="4">
    <source>
        <dbReference type="EMBL" id="CAD8962229.1"/>
    </source>
</evidence>
<evidence type="ECO:0000256" key="1">
    <source>
        <dbReference type="ARBA" id="ARBA00010271"/>
    </source>
</evidence>
<dbReference type="Pfam" id="PF03016">
    <property type="entry name" value="Exostosin_GT47"/>
    <property type="match status" value="1"/>
</dbReference>
<dbReference type="InterPro" id="IPR004263">
    <property type="entry name" value="Exostosin"/>
</dbReference>
<name>A0A7S1DZW8_HEMAN</name>